<name>A0AAW9Q439_9BURK</name>
<evidence type="ECO:0000259" key="4">
    <source>
        <dbReference type="PROSITE" id="PS50042"/>
    </source>
</evidence>
<dbReference type="Gene3D" id="2.60.120.10">
    <property type="entry name" value="Jelly Rolls"/>
    <property type="match status" value="1"/>
</dbReference>
<evidence type="ECO:0000256" key="1">
    <source>
        <dbReference type="ARBA" id="ARBA00023015"/>
    </source>
</evidence>
<keyword evidence="1" id="KW-0805">Transcription regulation</keyword>
<evidence type="ECO:0000256" key="2">
    <source>
        <dbReference type="ARBA" id="ARBA00023125"/>
    </source>
</evidence>
<dbReference type="GO" id="GO:0003677">
    <property type="term" value="F:DNA binding"/>
    <property type="evidence" value="ECO:0007669"/>
    <property type="project" value="UniProtKB-KW"/>
</dbReference>
<dbReference type="Proteomes" id="UP001336250">
    <property type="component" value="Unassembled WGS sequence"/>
</dbReference>
<evidence type="ECO:0000313" key="6">
    <source>
        <dbReference type="EMBL" id="MEF7614591.1"/>
    </source>
</evidence>
<dbReference type="GO" id="GO:0003700">
    <property type="term" value="F:DNA-binding transcription factor activity"/>
    <property type="evidence" value="ECO:0007669"/>
    <property type="project" value="TreeGrafter"/>
</dbReference>
<dbReference type="AlphaFoldDB" id="A0AAW9Q439"/>
<accession>A0AAW9Q439</accession>
<keyword evidence="2" id="KW-0238">DNA-binding</keyword>
<dbReference type="InterPro" id="IPR050397">
    <property type="entry name" value="Env_Response_Regulators"/>
</dbReference>
<protein>
    <submittedName>
        <fullName evidence="6">Crp/Fnr family transcriptional regulator</fullName>
    </submittedName>
</protein>
<dbReference type="PANTHER" id="PTHR24567">
    <property type="entry name" value="CRP FAMILY TRANSCRIPTIONAL REGULATORY PROTEIN"/>
    <property type="match status" value="1"/>
</dbReference>
<dbReference type="RefSeq" id="WP_332289609.1">
    <property type="nucleotide sequence ID" value="NZ_JAZIBG010000028.1"/>
</dbReference>
<organism evidence="6 7">
    <name type="scientific">Aquincola agrisoli</name>
    <dbReference type="NCBI Taxonomy" id="3119538"/>
    <lineage>
        <taxon>Bacteria</taxon>
        <taxon>Pseudomonadati</taxon>
        <taxon>Pseudomonadota</taxon>
        <taxon>Betaproteobacteria</taxon>
        <taxon>Burkholderiales</taxon>
        <taxon>Sphaerotilaceae</taxon>
        <taxon>Aquincola</taxon>
    </lineage>
</organism>
<sequence length="237" mass="25888">MKPCHVLGLLQNLPLFQGLDDGVVATIASQADVVRVLKRDVIYRKGDACVGFYVVSYGRVRLSLFSSKGLEKPIQIAGRGNSFGEATMFQELPHYTTAIAAEDSGLVFVPQAVVVTLLQADWRLGMRMLANLSYRLHLMVDDIDDFLLQPPGARLASYLLRLSPADGGGPSSIRLELQKRLVAAQLNLTPETLSRYFREFSDAGLITLEGSHVTIHSIDGLRCYVAAETHAATSLAE</sequence>
<keyword evidence="3" id="KW-0804">Transcription</keyword>
<dbReference type="InterPro" id="IPR014710">
    <property type="entry name" value="RmlC-like_jellyroll"/>
</dbReference>
<comment type="caution">
    <text evidence="6">The sequence shown here is derived from an EMBL/GenBank/DDBJ whole genome shotgun (WGS) entry which is preliminary data.</text>
</comment>
<dbReference type="SUPFAM" id="SSF51206">
    <property type="entry name" value="cAMP-binding domain-like"/>
    <property type="match status" value="1"/>
</dbReference>
<dbReference type="PROSITE" id="PS51063">
    <property type="entry name" value="HTH_CRP_2"/>
    <property type="match status" value="1"/>
</dbReference>
<dbReference type="PANTHER" id="PTHR24567:SF74">
    <property type="entry name" value="HTH-TYPE TRANSCRIPTIONAL REGULATOR ARCR"/>
    <property type="match status" value="1"/>
</dbReference>
<reference evidence="6 7" key="1">
    <citation type="submission" date="2024-02" db="EMBL/GenBank/DDBJ databases">
        <title>Genome sequence of Aquincola sp. MAHUQ-54.</title>
        <authorList>
            <person name="Huq M.A."/>
        </authorList>
    </citation>
    <scope>NUCLEOTIDE SEQUENCE [LARGE SCALE GENOMIC DNA]</scope>
    <source>
        <strain evidence="6 7">MAHUQ-54</strain>
    </source>
</reference>
<dbReference type="PROSITE" id="PS50042">
    <property type="entry name" value="CNMP_BINDING_3"/>
    <property type="match status" value="1"/>
</dbReference>
<dbReference type="CDD" id="cd00038">
    <property type="entry name" value="CAP_ED"/>
    <property type="match status" value="1"/>
</dbReference>
<dbReference type="GO" id="GO:0005829">
    <property type="term" value="C:cytosol"/>
    <property type="evidence" value="ECO:0007669"/>
    <property type="project" value="TreeGrafter"/>
</dbReference>
<evidence type="ECO:0000313" key="7">
    <source>
        <dbReference type="Proteomes" id="UP001336250"/>
    </source>
</evidence>
<dbReference type="SMART" id="SM00100">
    <property type="entry name" value="cNMP"/>
    <property type="match status" value="1"/>
</dbReference>
<gene>
    <name evidence="6" type="ORF">V4F39_11785</name>
</gene>
<feature type="domain" description="HTH crp-type" evidence="5">
    <location>
        <begin position="149"/>
        <end position="219"/>
    </location>
</feature>
<dbReference type="InterPro" id="IPR036390">
    <property type="entry name" value="WH_DNA-bd_sf"/>
</dbReference>
<dbReference type="SMART" id="SM00419">
    <property type="entry name" value="HTH_CRP"/>
    <property type="match status" value="1"/>
</dbReference>
<dbReference type="Pfam" id="PF13545">
    <property type="entry name" value="HTH_Crp_2"/>
    <property type="match status" value="1"/>
</dbReference>
<dbReference type="SUPFAM" id="SSF46785">
    <property type="entry name" value="Winged helix' DNA-binding domain"/>
    <property type="match status" value="1"/>
</dbReference>
<dbReference type="InterPro" id="IPR018490">
    <property type="entry name" value="cNMP-bd_dom_sf"/>
</dbReference>
<dbReference type="Pfam" id="PF00027">
    <property type="entry name" value="cNMP_binding"/>
    <property type="match status" value="1"/>
</dbReference>
<dbReference type="EMBL" id="JAZIBG010000028">
    <property type="protein sequence ID" value="MEF7614591.1"/>
    <property type="molecule type" value="Genomic_DNA"/>
</dbReference>
<dbReference type="InterPro" id="IPR012318">
    <property type="entry name" value="HTH_CRP"/>
</dbReference>
<evidence type="ECO:0000259" key="5">
    <source>
        <dbReference type="PROSITE" id="PS51063"/>
    </source>
</evidence>
<dbReference type="InterPro" id="IPR036388">
    <property type="entry name" value="WH-like_DNA-bd_sf"/>
</dbReference>
<feature type="domain" description="Cyclic nucleotide-binding" evidence="4">
    <location>
        <begin position="15"/>
        <end position="135"/>
    </location>
</feature>
<evidence type="ECO:0000256" key="3">
    <source>
        <dbReference type="ARBA" id="ARBA00023163"/>
    </source>
</evidence>
<proteinExistence type="predicted"/>
<keyword evidence="7" id="KW-1185">Reference proteome</keyword>
<dbReference type="InterPro" id="IPR000595">
    <property type="entry name" value="cNMP-bd_dom"/>
</dbReference>
<dbReference type="Gene3D" id="1.10.10.10">
    <property type="entry name" value="Winged helix-like DNA-binding domain superfamily/Winged helix DNA-binding domain"/>
    <property type="match status" value="1"/>
</dbReference>